<dbReference type="RefSeq" id="WP_200239667.1">
    <property type="nucleotide sequence ID" value="NZ_NRRV01000043.1"/>
</dbReference>
<dbReference type="PANTHER" id="PTHR45833">
    <property type="entry name" value="METHIONINE SYNTHASE"/>
    <property type="match status" value="1"/>
</dbReference>
<reference evidence="4 5" key="1">
    <citation type="journal article" date="2020" name="Microorganisms">
        <title>Osmotic Adaptation and Compatible Solute Biosynthesis of Phototrophic Bacteria as Revealed from Genome Analyses.</title>
        <authorList>
            <person name="Imhoff J.F."/>
            <person name="Rahn T."/>
            <person name="Kunzel S."/>
            <person name="Keller A."/>
            <person name="Neulinger S.C."/>
        </authorList>
    </citation>
    <scope>NUCLEOTIDE SEQUENCE [LARGE SCALE GENOMIC DNA]</scope>
    <source>
        <strain evidence="4 5">DSM 6210</strain>
    </source>
</reference>
<dbReference type="InterPro" id="IPR050554">
    <property type="entry name" value="Met_Synthase/Corrinoid"/>
</dbReference>
<dbReference type="PANTHER" id="PTHR45833:SF1">
    <property type="entry name" value="METHIONINE SYNTHASE"/>
    <property type="match status" value="1"/>
</dbReference>
<sequence>MQTHSPPRLAPAPTRLLQRLHAAREPLHAAVIADYFERHPPASEAERLRVAERCREDLSSHLAQLAAALQLGDAEVFAAYLRWLQSVLASRCLAVAHTADALKVARDWIEVHIQDAGVADVLALLEHGIAALSAAESGVGLVLAEPGAPALAMSQSLLAGERAGAEAQVLAAMREGAALVDVSVDLLQPALYHVGALWQQNRITVAQEHLATSIAQTAMVTGFAAADMAPPNGRTAAFACVQDNLHTLGLRMVSDAFELAGWDVSFLGADVPNRDLVDFCDAERPELLGLSVSMPPQLPLLRALIERLRAELGNAAPQVVVGGLLVSQLEAAAHTLGADAWFRDVREAMAAAST</sequence>
<accession>A0ABS1CJZ8</accession>
<feature type="domain" description="B12-binding" evidence="3">
    <location>
        <begin position="233"/>
        <end position="354"/>
    </location>
</feature>
<evidence type="ECO:0000256" key="2">
    <source>
        <dbReference type="ARBA" id="ARBA00023285"/>
    </source>
</evidence>
<dbReference type="InterPro" id="IPR036724">
    <property type="entry name" value="Cobalamin-bd_sf"/>
</dbReference>
<dbReference type="InterPro" id="IPR038719">
    <property type="entry name" value="Phycobilisome_asu/bsu_sf"/>
</dbReference>
<dbReference type="PROSITE" id="PS51332">
    <property type="entry name" value="B12_BINDING"/>
    <property type="match status" value="1"/>
</dbReference>
<evidence type="ECO:0000313" key="5">
    <source>
        <dbReference type="Proteomes" id="UP000748752"/>
    </source>
</evidence>
<evidence type="ECO:0000313" key="4">
    <source>
        <dbReference type="EMBL" id="MBK1632254.1"/>
    </source>
</evidence>
<name>A0ABS1CJZ8_9GAMM</name>
<dbReference type="InterPro" id="IPR003759">
    <property type="entry name" value="Cbl-bd_cap"/>
</dbReference>
<dbReference type="Proteomes" id="UP000748752">
    <property type="component" value="Unassembled WGS sequence"/>
</dbReference>
<evidence type="ECO:0000256" key="1">
    <source>
        <dbReference type="ARBA" id="ARBA00022723"/>
    </source>
</evidence>
<protein>
    <recommendedName>
        <fullName evidence="3">B12-binding domain-containing protein</fullName>
    </recommendedName>
</protein>
<comment type="caution">
    <text evidence="4">The sequence shown here is derived from an EMBL/GenBank/DDBJ whole genome shotgun (WGS) entry which is preliminary data.</text>
</comment>
<proteinExistence type="predicted"/>
<dbReference type="EMBL" id="NRRV01000043">
    <property type="protein sequence ID" value="MBK1632254.1"/>
    <property type="molecule type" value="Genomic_DNA"/>
</dbReference>
<keyword evidence="1" id="KW-0479">Metal-binding</keyword>
<dbReference type="Pfam" id="PF02607">
    <property type="entry name" value="B12-binding_2"/>
    <property type="match status" value="1"/>
</dbReference>
<dbReference type="InterPro" id="IPR036594">
    <property type="entry name" value="Meth_synthase_dom"/>
</dbReference>
<dbReference type="Gene3D" id="1.10.490.20">
    <property type="entry name" value="Phycocyanins"/>
    <property type="match status" value="1"/>
</dbReference>
<evidence type="ECO:0000259" key="3">
    <source>
        <dbReference type="PROSITE" id="PS51332"/>
    </source>
</evidence>
<keyword evidence="5" id="KW-1185">Reference proteome</keyword>
<dbReference type="Pfam" id="PF02310">
    <property type="entry name" value="B12-binding"/>
    <property type="match status" value="1"/>
</dbReference>
<dbReference type="InterPro" id="IPR006158">
    <property type="entry name" value="Cobalamin-bd"/>
</dbReference>
<dbReference type="SUPFAM" id="SSF52242">
    <property type="entry name" value="Cobalamin (vitamin B12)-binding domain"/>
    <property type="match status" value="1"/>
</dbReference>
<dbReference type="Gene3D" id="3.40.50.280">
    <property type="entry name" value="Cobalamin-binding domain"/>
    <property type="match status" value="1"/>
</dbReference>
<organism evidence="4 5">
    <name type="scientific">Thiohalocapsa halophila</name>
    <dbReference type="NCBI Taxonomy" id="69359"/>
    <lineage>
        <taxon>Bacteria</taxon>
        <taxon>Pseudomonadati</taxon>
        <taxon>Pseudomonadota</taxon>
        <taxon>Gammaproteobacteria</taxon>
        <taxon>Chromatiales</taxon>
        <taxon>Chromatiaceae</taxon>
        <taxon>Thiohalocapsa</taxon>
    </lineage>
</organism>
<keyword evidence="2" id="KW-0170">Cobalt</keyword>
<dbReference type="Gene3D" id="1.10.1240.10">
    <property type="entry name" value="Methionine synthase domain"/>
    <property type="match status" value="1"/>
</dbReference>
<gene>
    <name evidence="4" type="ORF">CKO31_16210</name>
</gene>